<dbReference type="InterPro" id="IPR011545">
    <property type="entry name" value="DEAD/DEAH_box_helicase_dom"/>
</dbReference>
<evidence type="ECO:0000256" key="1">
    <source>
        <dbReference type="ARBA" id="ARBA00022741"/>
    </source>
</evidence>
<protein>
    <submittedName>
        <fullName evidence="6">Helicase C-terminal domain protein</fullName>
    </submittedName>
</protein>
<keyword evidence="4" id="KW-0067">ATP-binding</keyword>
<dbReference type="GO" id="GO:0005524">
    <property type="term" value="F:ATP binding"/>
    <property type="evidence" value="ECO:0007669"/>
    <property type="project" value="UniProtKB-KW"/>
</dbReference>
<dbReference type="InterPro" id="IPR027417">
    <property type="entry name" value="P-loop_NTPase"/>
</dbReference>
<keyword evidence="7" id="KW-1185">Reference proteome</keyword>
<dbReference type="SUPFAM" id="SSF52540">
    <property type="entry name" value="P-loop containing nucleoside triphosphate hydrolases"/>
    <property type="match status" value="1"/>
</dbReference>
<dbReference type="SMART" id="SM00487">
    <property type="entry name" value="DEXDc"/>
    <property type="match status" value="1"/>
</dbReference>
<keyword evidence="3 6" id="KW-0347">Helicase</keyword>
<sequence>MFNLPEIGKGLPIAGVIDQLPATGPLVVEAPPGTGKTTLIPPALSNVARKTLVTAPRRAAVRAAARRLAQLDGSELGDRVGFSVRGEHHPGKRVEFVTPGVLLNRLLKDPGLEGVGAVAIDEVHERQLDTDLVLAMCMEVAVLRDDFYLAAMSATLDAERFASHLGARIVSTEAVTHPLRIEYAPHPERAQGSRDFYRHVASLCDSPERTLVFVPGVREVELVCSHLNDCAPLHGRLSSAEQDRALYGDARVVVATSIAESSITVPGVRRVVDSGLSRVPRRDAARGMTGLVTVSA</sequence>
<evidence type="ECO:0000313" key="6">
    <source>
        <dbReference type="EMBL" id="EEI16352.1"/>
    </source>
</evidence>
<dbReference type="Proteomes" id="UP000006196">
    <property type="component" value="Unassembled WGS sequence"/>
</dbReference>
<keyword evidence="2" id="KW-0378">Hydrolase</keyword>
<dbReference type="PROSITE" id="PS51192">
    <property type="entry name" value="HELICASE_ATP_BIND_1"/>
    <property type="match status" value="1"/>
</dbReference>
<dbReference type="GO" id="GO:0003676">
    <property type="term" value="F:nucleic acid binding"/>
    <property type="evidence" value="ECO:0007669"/>
    <property type="project" value="InterPro"/>
</dbReference>
<dbReference type="STRING" id="525263.HMPREF0298_1844"/>
<dbReference type="InterPro" id="IPR001650">
    <property type="entry name" value="Helicase_C-like"/>
</dbReference>
<dbReference type="CDD" id="cd18791">
    <property type="entry name" value="SF2_C_RHA"/>
    <property type="match status" value="1"/>
</dbReference>
<name>C0XTS4_CORLD</name>
<feature type="non-terminal residue" evidence="6">
    <location>
        <position position="296"/>
    </location>
</feature>
<evidence type="ECO:0000256" key="2">
    <source>
        <dbReference type="ARBA" id="ARBA00022801"/>
    </source>
</evidence>
<evidence type="ECO:0000313" key="7">
    <source>
        <dbReference type="Proteomes" id="UP000006196"/>
    </source>
</evidence>
<dbReference type="InterPro" id="IPR014001">
    <property type="entry name" value="Helicase_ATP-bd"/>
</dbReference>
<dbReference type="eggNOG" id="COG1643">
    <property type="taxonomic scope" value="Bacteria"/>
</dbReference>
<dbReference type="Gene3D" id="3.40.50.300">
    <property type="entry name" value="P-loop containing nucleotide triphosphate hydrolases"/>
    <property type="match status" value="2"/>
</dbReference>
<feature type="domain" description="Helicase ATP-binding" evidence="5">
    <location>
        <begin position="17"/>
        <end position="174"/>
    </location>
</feature>
<dbReference type="GO" id="GO:0004386">
    <property type="term" value="F:helicase activity"/>
    <property type="evidence" value="ECO:0007669"/>
    <property type="project" value="UniProtKB-KW"/>
</dbReference>
<dbReference type="PANTHER" id="PTHR43519">
    <property type="entry name" value="ATP-DEPENDENT RNA HELICASE HRPB"/>
    <property type="match status" value="1"/>
</dbReference>
<gene>
    <name evidence="6" type="ORF">HMPREF0298_1844</name>
</gene>
<proteinExistence type="predicted"/>
<evidence type="ECO:0000259" key="5">
    <source>
        <dbReference type="PROSITE" id="PS51192"/>
    </source>
</evidence>
<evidence type="ECO:0000256" key="3">
    <source>
        <dbReference type="ARBA" id="ARBA00022806"/>
    </source>
</evidence>
<dbReference type="AlphaFoldDB" id="C0XTS4"/>
<evidence type="ECO:0000256" key="4">
    <source>
        <dbReference type="ARBA" id="ARBA00022840"/>
    </source>
</evidence>
<comment type="caution">
    <text evidence="6">The sequence shown here is derived from an EMBL/GenBank/DDBJ whole genome shotgun (WGS) entry which is preliminary data.</text>
</comment>
<dbReference type="Pfam" id="PF00270">
    <property type="entry name" value="DEAD"/>
    <property type="match status" value="1"/>
</dbReference>
<dbReference type="Pfam" id="PF00271">
    <property type="entry name" value="Helicase_C"/>
    <property type="match status" value="1"/>
</dbReference>
<accession>C0XTS4</accession>
<keyword evidence="1" id="KW-0547">Nucleotide-binding</keyword>
<dbReference type="GO" id="GO:0016787">
    <property type="term" value="F:hydrolase activity"/>
    <property type="evidence" value="ECO:0007669"/>
    <property type="project" value="UniProtKB-KW"/>
</dbReference>
<dbReference type="PANTHER" id="PTHR43519:SF1">
    <property type="entry name" value="ATP-DEPENDENT RNA HELICASE HRPB"/>
    <property type="match status" value="1"/>
</dbReference>
<organism evidence="6 7">
    <name type="scientific">Corynebacterium lipophiloflavum (strain ATCC 700352 / DSM 44291 / CCUG 37336 / JCM 10383 / DMMZ 1944)</name>
    <dbReference type="NCBI Taxonomy" id="525263"/>
    <lineage>
        <taxon>Bacteria</taxon>
        <taxon>Bacillati</taxon>
        <taxon>Actinomycetota</taxon>
        <taxon>Actinomycetes</taxon>
        <taxon>Mycobacteriales</taxon>
        <taxon>Corynebacteriaceae</taxon>
        <taxon>Corynebacterium</taxon>
    </lineage>
</organism>
<reference evidence="6" key="1">
    <citation type="submission" date="2009-01" db="EMBL/GenBank/DDBJ databases">
        <authorList>
            <person name="Qin X."/>
            <person name="Bachman B."/>
            <person name="Battles P."/>
            <person name="Bell A."/>
            <person name="Bess C."/>
            <person name="Bickham C."/>
            <person name="Chaboub L."/>
            <person name="Chen D."/>
            <person name="Coyle M."/>
            <person name="Deiros D.R."/>
            <person name="Dinh H."/>
            <person name="Forbes L."/>
            <person name="Fowler G."/>
            <person name="Francisco L."/>
            <person name="Fu Q."/>
            <person name="Gubbala S."/>
            <person name="Hale W."/>
            <person name="Han Y."/>
            <person name="Hemphill L."/>
            <person name="Highlander S.K."/>
            <person name="Hirani K."/>
            <person name="Hogues M."/>
            <person name="Jackson L."/>
            <person name="Jakkamsetti A."/>
            <person name="Javaid M."/>
            <person name="Jiang H."/>
            <person name="Korchina V."/>
            <person name="Kovar C."/>
            <person name="Lara F."/>
            <person name="Lee S."/>
            <person name="Mata R."/>
            <person name="Mathew T."/>
            <person name="Moen C."/>
            <person name="Morales K."/>
            <person name="Munidasa M."/>
            <person name="Nazareth L."/>
            <person name="Ngo R."/>
            <person name="Nguyen L."/>
            <person name="Okwuonu G."/>
            <person name="Ongeri F."/>
            <person name="Patil S."/>
            <person name="Petrosino J."/>
            <person name="Pham C."/>
            <person name="Pham P."/>
            <person name="Pu L.-L."/>
            <person name="Puazo M."/>
            <person name="Raj R."/>
            <person name="Reid J."/>
            <person name="Rouhana J."/>
            <person name="Saada N."/>
            <person name="Shang Y."/>
            <person name="Simmons D."/>
            <person name="Thornton R."/>
            <person name="Warren J."/>
            <person name="Weissenberger G."/>
            <person name="Zhang J."/>
            <person name="Zhang L."/>
            <person name="Zhou C."/>
            <person name="Zhu D."/>
            <person name="Muzny D."/>
            <person name="Worley K."/>
            <person name="Gibbs R."/>
        </authorList>
    </citation>
    <scope>NUCLEOTIDE SEQUENCE [LARGE SCALE GENOMIC DNA]</scope>
    <source>
        <strain evidence="6">DSM 44291</strain>
    </source>
</reference>
<dbReference type="EMBL" id="ACHJ01000153">
    <property type="protein sequence ID" value="EEI16352.1"/>
    <property type="molecule type" value="Genomic_DNA"/>
</dbReference>
<dbReference type="RefSeq" id="WP_006839137.1">
    <property type="nucleotide sequence ID" value="NZ_GG667191.1"/>
</dbReference>
<dbReference type="HOGENOM" id="CLU_001832_5_7_11"/>